<dbReference type="RefSeq" id="WP_093613074.1">
    <property type="nucleotide sequence ID" value="NZ_BOMT01000030.1"/>
</dbReference>
<dbReference type="Pfam" id="PF00561">
    <property type="entry name" value="Abhydrolase_1"/>
    <property type="match status" value="1"/>
</dbReference>
<keyword evidence="1" id="KW-0812">Transmembrane</keyword>
<feature type="transmembrane region" description="Helical" evidence="1">
    <location>
        <begin position="611"/>
        <end position="629"/>
    </location>
</feature>
<feature type="domain" description="Peptidase S33 tripeptidyl aminopeptidase-like C-terminal" evidence="3">
    <location>
        <begin position="386"/>
        <end position="470"/>
    </location>
</feature>
<keyword evidence="1" id="KW-1133">Transmembrane helix</keyword>
<dbReference type="STRING" id="35752.SAMN05421541_104334"/>
<dbReference type="InterPro" id="IPR029058">
    <property type="entry name" value="AB_hydrolase_fold"/>
</dbReference>
<dbReference type="GO" id="GO:0003824">
    <property type="term" value="F:catalytic activity"/>
    <property type="evidence" value="ECO:0007669"/>
    <property type="project" value="UniProtKB-ARBA"/>
</dbReference>
<dbReference type="AlphaFoldDB" id="A0A1I2EC37"/>
<feature type="transmembrane region" description="Helical" evidence="1">
    <location>
        <begin position="556"/>
        <end position="580"/>
    </location>
</feature>
<organism evidence="4 5">
    <name type="scientific">Actinoplanes philippinensis</name>
    <dbReference type="NCBI Taxonomy" id="35752"/>
    <lineage>
        <taxon>Bacteria</taxon>
        <taxon>Bacillati</taxon>
        <taxon>Actinomycetota</taxon>
        <taxon>Actinomycetes</taxon>
        <taxon>Micromonosporales</taxon>
        <taxon>Micromonosporaceae</taxon>
        <taxon>Actinoplanes</taxon>
    </lineage>
</organism>
<evidence type="ECO:0000259" key="2">
    <source>
        <dbReference type="Pfam" id="PF00561"/>
    </source>
</evidence>
<dbReference type="Pfam" id="PF08386">
    <property type="entry name" value="Abhydrolase_4"/>
    <property type="match status" value="1"/>
</dbReference>
<keyword evidence="5" id="KW-1185">Reference proteome</keyword>
<dbReference type="Proteomes" id="UP000199645">
    <property type="component" value="Unassembled WGS sequence"/>
</dbReference>
<feature type="domain" description="AB hydrolase-1" evidence="2">
    <location>
        <begin position="90"/>
        <end position="226"/>
    </location>
</feature>
<evidence type="ECO:0000256" key="1">
    <source>
        <dbReference type="SAM" id="Phobius"/>
    </source>
</evidence>
<feature type="transmembrane region" description="Helical" evidence="1">
    <location>
        <begin position="527"/>
        <end position="550"/>
    </location>
</feature>
<sequence length="643" mass="67100">MRTRIITIGLLGFVLAGLGLLSLRPAETFEVPTGAFRLRDCDYAVESGTVAADCGTIVVPENRRNPASATIALPVIRIRAAGPVTGAPIFRLNGGPGATNLEFPQAGRLLDGHDVVLVGYRGVDGSRRLDCPEVEHSLSTSADLGGAAGLRAATAAFGACARRLTGDGVDLTGYSIAQRVDDLEAAREALGYRRINLLSSSAGTRTAMIYAWRHPASLERSAMISVNPPGHFVWDPEITDRQLGRYAQLCRADAECSGRTPELTDALRKATADVPDRWGPLRIKDGNVRIAGMYGMFLNGPGAAPLNAPTLIDAYLSGDPAALWALSVIGDLVLPTSFVWGEFASFGMIDAPAAEKYYAGGGDHGSILRGQATDLLWGGPGGFFTSWPDSPDNAPYRTVQPSDVETLLIGGSVDFSTPAELATRELLPALSRGRQVVLPELGHTGDFWEHQPDAGKQLLTTFYDTGRVDDGQFRPRAVDFSPQVTMSALGRYLFGIVGGLAVLTVVLLAAMLLRAGRRGGFRPRTGLWLRILTPALFGVGGWCCAILLVWTVGPAAFIGSAAVAVPSAGVAVGLSTYAAGARRLRPLPLAGTVAAAVVGAALGYGALPGPAALATTLLGAAVAANLALLTTRSPAPGSHPVPA</sequence>
<feature type="transmembrane region" description="Helical" evidence="1">
    <location>
        <begin position="492"/>
        <end position="515"/>
    </location>
</feature>
<feature type="transmembrane region" description="Helical" evidence="1">
    <location>
        <begin position="587"/>
        <end position="605"/>
    </location>
</feature>
<proteinExistence type="predicted"/>
<evidence type="ECO:0000259" key="3">
    <source>
        <dbReference type="Pfam" id="PF08386"/>
    </source>
</evidence>
<reference evidence="4 5" key="1">
    <citation type="submission" date="2016-10" db="EMBL/GenBank/DDBJ databases">
        <authorList>
            <person name="de Groot N.N."/>
        </authorList>
    </citation>
    <scope>NUCLEOTIDE SEQUENCE [LARGE SCALE GENOMIC DNA]</scope>
    <source>
        <strain evidence="4 5">DSM 43019</strain>
    </source>
</reference>
<dbReference type="InterPro" id="IPR013595">
    <property type="entry name" value="Pept_S33_TAP-like_C"/>
</dbReference>
<evidence type="ECO:0000313" key="4">
    <source>
        <dbReference type="EMBL" id="SFE90156.1"/>
    </source>
</evidence>
<dbReference type="SUPFAM" id="SSF53474">
    <property type="entry name" value="alpha/beta-Hydrolases"/>
    <property type="match status" value="1"/>
</dbReference>
<name>A0A1I2EC37_9ACTN</name>
<dbReference type="EMBL" id="FONV01000004">
    <property type="protein sequence ID" value="SFE90156.1"/>
    <property type="molecule type" value="Genomic_DNA"/>
</dbReference>
<accession>A0A1I2EC37</accession>
<protein>
    <submittedName>
        <fullName evidence="4">TAP-like protein</fullName>
    </submittedName>
</protein>
<gene>
    <name evidence="4" type="ORF">SAMN05421541_104334</name>
</gene>
<dbReference type="InterPro" id="IPR000073">
    <property type="entry name" value="AB_hydrolase_1"/>
</dbReference>
<dbReference type="Gene3D" id="3.40.50.1820">
    <property type="entry name" value="alpha/beta hydrolase"/>
    <property type="match status" value="1"/>
</dbReference>
<evidence type="ECO:0000313" key="5">
    <source>
        <dbReference type="Proteomes" id="UP000199645"/>
    </source>
</evidence>
<dbReference type="OrthoDB" id="9796770at2"/>
<keyword evidence="1" id="KW-0472">Membrane</keyword>